<organism evidence="2 3">
    <name type="scientific">Rhodotorula mucilaginosa</name>
    <name type="common">Yeast</name>
    <name type="synonym">Rhodotorula rubra</name>
    <dbReference type="NCBI Taxonomy" id="5537"/>
    <lineage>
        <taxon>Eukaryota</taxon>
        <taxon>Fungi</taxon>
        <taxon>Dikarya</taxon>
        <taxon>Basidiomycota</taxon>
        <taxon>Pucciniomycotina</taxon>
        <taxon>Microbotryomycetes</taxon>
        <taxon>Sporidiobolales</taxon>
        <taxon>Sporidiobolaceae</taxon>
        <taxon>Rhodotorula</taxon>
    </lineage>
</organism>
<feature type="compositionally biased region" description="Low complexity" evidence="1">
    <location>
        <begin position="338"/>
        <end position="351"/>
    </location>
</feature>
<feature type="compositionally biased region" description="Polar residues" evidence="1">
    <location>
        <begin position="542"/>
        <end position="559"/>
    </location>
</feature>
<evidence type="ECO:0000313" key="3">
    <source>
        <dbReference type="Proteomes" id="UP000777482"/>
    </source>
</evidence>
<gene>
    <name evidence="2" type="ORF">C6P46_003922</name>
</gene>
<name>A0A9P6W1T2_RHOMI</name>
<feature type="region of interest" description="Disordered" evidence="1">
    <location>
        <begin position="30"/>
        <end position="51"/>
    </location>
</feature>
<feature type="compositionally biased region" description="Basic and acidic residues" evidence="1">
    <location>
        <begin position="230"/>
        <end position="248"/>
    </location>
</feature>
<keyword evidence="3" id="KW-1185">Reference proteome</keyword>
<comment type="caution">
    <text evidence="2">The sequence shown here is derived from an EMBL/GenBank/DDBJ whole genome shotgun (WGS) entry which is preliminary data.</text>
</comment>
<protein>
    <submittedName>
        <fullName evidence="2">Uncharacterized protein</fullName>
    </submittedName>
</protein>
<dbReference type="AlphaFoldDB" id="A0A9P6W1T2"/>
<feature type="region of interest" description="Disordered" evidence="1">
    <location>
        <begin position="179"/>
        <end position="360"/>
    </location>
</feature>
<feature type="compositionally biased region" description="Low complexity" evidence="1">
    <location>
        <begin position="267"/>
        <end position="279"/>
    </location>
</feature>
<dbReference type="EMBL" id="PUHQ01000034">
    <property type="protein sequence ID" value="KAG0661510.1"/>
    <property type="molecule type" value="Genomic_DNA"/>
</dbReference>
<reference evidence="2 3" key="1">
    <citation type="submission" date="2020-11" db="EMBL/GenBank/DDBJ databases">
        <title>Kefir isolates.</title>
        <authorList>
            <person name="Marcisauskas S."/>
            <person name="Kim Y."/>
            <person name="Blasche S."/>
        </authorList>
    </citation>
    <scope>NUCLEOTIDE SEQUENCE [LARGE SCALE GENOMIC DNA]</scope>
    <source>
        <strain evidence="2 3">KR</strain>
    </source>
</reference>
<proteinExistence type="predicted"/>
<feature type="compositionally biased region" description="Polar residues" evidence="1">
    <location>
        <begin position="99"/>
        <end position="112"/>
    </location>
</feature>
<feature type="compositionally biased region" description="Basic and acidic residues" evidence="1">
    <location>
        <begin position="512"/>
        <end position="528"/>
    </location>
</feature>
<feature type="compositionally biased region" description="Basic residues" evidence="1">
    <location>
        <begin position="529"/>
        <end position="538"/>
    </location>
</feature>
<evidence type="ECO:0000313" key="2">
    <source>
        <dbReference type="EMBL" id="KAG0661510.1"/>
    </source>
</evidence>
<sequence length="559" mass="60778">MSSSSSSLYDATLAGLDFRTLLPGLWGLGTDEGEVSDTETVKGSGTASASRKVGARSAALAADEFALAPRPRADADLRATVDVAPGQGMARGKKRGNALKTSKTKGTAQKGKQVNAAPGRLLHPGIEAAVDSPNPPLSMDQPAEARAAKQTAYPSVFFNDDLSAVPLYPPPLRRTLTRDLPRVELEHPSRGPAYAAGMSTASITSSDEVRIEHADTSAMYTAASDDDRIESERWDLYRSDPQQRRFDWADEEEGWADYQRNGDDDFSSSSSGGYSADESPYSDDEDDEDGRSSVEDEVDDGTDEPRPFPDPRVKNQQKYIRPPEHDLEYPPPPRGPHPADAAPAATRPAKPNLLSDPIHSPPTHAAVTAYSYVPSLPASALSHLSPYASPLASPTLATATHEVRIEPVPSALPSPTSEEALQYDAAAYYSAQEEYYRSAAEDARGRNPHPRLLWRSVLDRDALEVLDAHHERIRGGPLPRLSLPETDSGDSIEVGQFGPETTKPICLGASGLDREREHAGVGDVEMKDRVRRARRRDPNRRTWSQAGRQWSRQMEQCGL</sequence>
<feature type="compositionally biased region" description="Basic and acidic residues" evidence="1">
    <location>
        <begin position="303"/>
        <end position="313"/>
    </location>
</feature>
<dbReference type="OrthoDB" id="2530203at2759"/>
<feature type="compositionally biased region" description="Basic and acidic residues" evidence="1">
    <location>
        <begin position="179"/>
        <end position="189"/>
    </location>
</feature>
<dbReference type="Proteomes" id="UP000777482">
    <property type="component" value="Unassembled WGS sequence"/>
</dbReference>
<accession>A0A9P6W1T2</accession>
<feature type="compositionally biased region" description="Acidic residues" evidence="1">
    <location>
        <begin position="280"/>
        <end position="302"/>
    </location>
</feature>
<feature type="region of interest" description="Disordered" evidence="1">
    <location>
        <begin position="87"/>
        <end position="115"/>
    </location>
</feature>
<feature type="region of interest" description="Disordered" evidence="1">
    <location>
        <begin position="474"/>
        <end position="559"/>
    </location>
</feature>
<evidence type="ECO:0000256" key="1">
    <source>
        <dbReference type="SAM" id="MobiDB-lite"/>
    </source>
</evidence>